<evidence type="ECO:0000259" key="1">
    <source>
        <dbReference type="Pfam" id="PF07717"/>
    </source>
</evidence>
<dbReference type="WBParaSite" id="PSU_v2.g15498.t1">
    <property type="protein sequence ID" value="PSU_v2.g15498.t1"/>
    <property type="gene ID" value="PSU_v2.g15498"/>
</dbReference>
<keyword evidence="3" id="KW-1185">Reference proteome</keyword>
<dbReference type="Pfam" id="PF23362">
    <property type="entry name" value="DHX37_C"/>
    <property type="match status" value="1"/>
</dbReference>
<organism evidence="3 4">
    <name type="scientific">Panagrolaimus superbus</name>
    <dbReference type="NCBI Taxonomy" id="310955"/>
    <lineage>
        <taxon>Eukaryota</taxon>
        <taxon>Metazoa</taxon>
        <taxon>Ecdysozoa</taxon>
        <taxon>Nematoda</taxon>
        <taxon>Chromadorea</taxon>
        <taxon>Rhabditida</taxon>
        <taxon>Tylenchina</taxon>
        <taxon>Panagrolaimomorpha</taxon>
        <taxon>Panagrolaimoidea</taxon>
        <taxon>Panagrolaimidae</taxon>
        <taxon>Panagrolaimus</taxon>
    </lineage>
</organism>
<evidence type="ECO:0000313" key="4">
    <source>
        <dbReference type="WBParaSite" id="PSU_v2.g15498.t1"/>
    </source>
</evidence>
<name>A0A914Y894_9BILA</name>
<dbReference type="InterPro" id="IPR056371">
    <property type="entry name" value="DHX37-like_C"/>
</dbReference>
<evidence type="ECO:0000313" key="3">
    <source>
        <dbReference type="Proteomes" id="UP000887577"/>
    </source>
</evidence>
<dbReference type="InterPro" id="IPR011709">
    <property type="entry name" value="DEAD-box_helicase_OB_fold"/>
</dbReference>
<protein>
    <submittedName>
        <fullName evidence="4">DEAD-box helicase OB fold domain-containing protein</fullName>
    </submittedName>
</protein>
<feature type="domain" description="ATP-dependent RNA helicase DHX37-like C-terminal" evidence="2">
    <location>
        <begin position="210"/>
        <end position="288"/>
    </location>
</feature>
<dbReference type="Pfam" id="PF07717">
    <property type="entry name" value="OB_NTP_bind"/>
    <property type="match status" value="1"/>
</dbReference>
<dbReference type="Proteomes" id="UP000887577">
    <property type="component" value="Unplaced"/>
</dbReference>
<evidence type="ECO:0000259" key="2">
    <source>
        <dbReference type="Pfam" id="PF23362"/>
    </source>
</evidence>
<accession>A0A914Y894</accession>
<reference evidence="4" key="1">
    <citation type="submission" date="2022-11" db="UniProtKB">
        <authorList>
            <consortium name="WormBaseParasite"/>
        </authorList>
    </citation>
    <scope>IDENTIFICATION</scope>
</reference>
<feature type="domain" description="DEAD-box helicase OB fold" evidence="1">
    <location>
        <begin position="57"/>
        <end position="143"/>
    </location>
</feature>
<dbReference type="AlphaFoldDB" id="A0A914Y894"/>
<proteinExistence type="predicted"/>
<sequence>MNPKECENLGLRYKAVTEIRKMRRQLVNLINTSCNLKKEITIDTKLEPPTDEQARLLRQILIACLPNQIAKRVDQSESDEVVPKGAYQCQLLEEYCFIDSSSMLYQDQPDFVVYQEIVQFNNKKCLQNLSMVDPEWLTQLAEPYCNFVMPDPEKDMPTFDQSSGKVVQNATVTFGERRWPLKAVKRQMPINILHYKHFARLFLGGHVCLKLAANVPKMLAPPETMIKPWANLQKRTEKILNALIAEEILSREKLHEIWAKKDDYLLEEYLEWLPFSMHDKIQLKWPPM</sequence>